<sequence length="127" mass="13712">MFLLSTIHISKCFPLATLLNQHSYTTWLSGHTSLSLVGVLVGHPPGWEPKLAELAPLSHSKVGHYAAGFNMQAISPNLLGYRVHGAKPLGGEEAGADPGMAHQKMDLTLPSKRKPFQPRPMGQPLAR</sequence>
<protein>
    <submittedName>
        <fullName evidence="1">Uncharacterized protein</fullName>
    </submittedName>
</protein>
<evidence type="ECO:0000313" key="2">
    <source>
        <dbReference type="Proteomes" id="UP001165960"/>
    </source>
</evidence>
<reference evidence="1" key="1">
    <citation type="submission" date="2022-04" db="EMBL/GenBank/DDBJ databases">
        <title>Genome of the entomopathogenic fungus Entomophthora muscae.</title>
        <authorList>
            <person name="Elya C."/>
            <person name="Lovett B.R."/>
            <person name="Lee E."/>
            <person name="Macias A.M."/>
            <person name="Hajek A.E."/>
            <person name="De Bivort B.L."/>
            <person name="Kasson M.T."/>
            <person name="De Fine Licht H.H."/>
            <person name="Stajich J.E."/>
        </authorList>
    </citation>
    <scope>NUCLEOTIDE SEQUENCE</scope>
    <source>
        <strain evidence="1">Berkeley</strain>
    </source>
</reference>
<evidence type="ECO:0000313" key="1">
    <source>
        <dbReference type="EMBL" id="KAJ9076488.1"/>
    </source>
</evidence>
<dbReference type="EMBL" id="QTSX02002276">
    <property type="protein sequence ID" value="KAJ9076488.1"/>
    <property type="molecule type" value="Genomic_DNA"/>
</dbReference>
<accession>A0ACC2TPN1</accession>
<keyword evidence="2" id="KW-1185">Reference proteome</keyword>
<comment type="caution">
    <text evidence="1">The sequence shown here is derived from an EMBL/GenBank/DDBJ whole genome shotgun (WGS) entry which is preliminary data.</text>
</comment>
<dbReference type="Proteomes" id="UP001165960">
    <property type="component" value="Unassembled WGS sequence"/>
</dbReference>
<gene>
    <name evidence="1" type="ORF">DSO57_1025779</name>
</gene>
<name>A0ACC2TPN1_9FUNG</name>
<proteinExistence type="predicted"/>
<organism evidence="1 2">
    <name type="scientific">Entomophthora muscae</name>
    <dbReference type="NCBI Taxonomy" id="34485"/>
    <lineage>
        <taxon>Eukaryota</taxon>
        <taxon>Fungi</taxon>
        <taxon>Fungi incertae sedis</taxon>
        <taxon>Zoopagomycota</taxon>
        <taxon>Entomophthoromycotina</taxon>
        <taxon>Entomophthoromycetes</taxon>
        <taxon>Entomophthorales</taxon>
        <taxon>Entomophthoraceae</taxon>
        <taxon>Entomophthora</taxon>
    </lineage>
</organism>